<proteinExistence type="predicted"/>
<feature type="region of interest" description="Disordered" evidence="1">
    <location>
        <begin position="13"/>
        <end position="100"/>
    </location>
</feature>
<name>A0ABQ8SHB1_PERAM</name>
<reference evidence="2 3" key="1">
    <citation type="journal article" date="2022" name="Allergy">
        <title>Genome assembly and annotation of Periplaneta americana reveal a comprehensive cockroach allergen profile.</title>
        <authorList>
            <person name="Wang L."/>
            <person name="Xiong Q."/>
            <person name="Saelim N."/>
            <person name="Wang L."/>
            <person name="Nong W."/>
            <person name="Wan A.T."/>
            <person name="Shi M."/>
            <person name="Liu X."/>
            <person name="Cao Q."/>
            <person name="Hui J.H.L."/>
            <person name="Sookrung N."/>
            <person name="Leung T.F."/>
            <person name="Tungtrongchitr A."/>
            <person name="Tsui S.K.W."/>
        </authorList>
    </citation>
    <scope>NUCLEOTIDE SEQUENCE [LARGE SCALE GENOMIC DNA]</scope>
    <source>
        <strain evidence="2">PWHHKU_190912</strain>
    </source>
</reference>
<organism evidence="2 3">
    <name type="scientific">Periplaneta americana</name>
    <name type="common">American cockroach</name>
    <name type="synonym">Blatta americana</name>
    <dbReference type="NCBI Taxonomy" id="6978"/>
    <lineage>
        <taxon>Eukaryota</taxon>
        <taxon>Metazoa</taxon>
        <taxon>Ecdysozoa</taxon>
        <taxon>Arthropoda</taxon>
        <taxon>Hexapoda</taxon>
        <taxon>Insecta</taxon>
        <taxon>Pterygota</taxon>
        <taxon>Neoptera</taxon>
        <taxon>Polyneoptera</taxon>
        <taxon>Dictyoptera</taxon>
        <taxon>Blattodea</taxon>
        <taxon>Blattoidea</taxon>
        <taxon>Blattidae</taxon>
        <taxon>Blattinae</taxon>
        <taxon>Periplaneta</taxon>
    </lineage>
</organism>
<comment type="caution">
    <text evidence="2">The sequence shown here is derived from an EMBL/GenBank/DDBJ whole genome shotgun (WGS) entry which is preliminary data.</text>
</comment>
<sequence length="126" mass="13521">MFLKTAEALQIRGLAENAVSSKKTDDQSSPAVNSPARNSEQHSRPSSPLPEKRKRKSSGNCDISGGASDRFHSDSQPQRNKSSGVMSGERGGHQIGLLRPILRSGKVSVREFRTSLQCEEGGAPSC</sequence>
<gene>
    <name evidence="2" type="ORF">ANN_15834</name>
</gene>
<evidence type="ECO:0000313" key="3">
    <source>
        <dbReference type="Proteomes" id="UP001148838"/>
    </source>
</evidence>
<evidence type="ECO:0000313" key="2">
    <source>
        <dbReference type="EMBL" id="KAJ4433525.1"/>
    </source>
</evidence>
<keyword evidence="3" id="KW-1185">Reference proteome</keyword>
<dbReference type="EMBL" id="JAJSOF020000027">
    <property type="protein sequence ID" value="KAJ4433525.1"/>
    <property type="molecule type" value="Genomic_DNA"/>
</dbReference>
<evidence type="ECO:0000256" key="1">
    <source>
        <dbReference type="SAM" id="MobiDB-lite"/>
    </source>
</evidence>
<feature type="compositionally biased region" description="Polar residues" evidence="1">
    <location>
        <begin position="74"/>
        <end position="85"/>
    </location>
</feature>
<accession>A0ABQ8SHB1</accession>
<feature type="compositionally biased region" description="Polar residues" evidence="1">
    <location>
        <begin position="27"/>
        <end position="38"/>
    </location>
</feature>
<dbReference type="Proteomes" id="UP001148838">
    <property type="component" value="Unassembled WGS sequence"/>
</dbReference>
<protein>
    <submittedName>
        <fullName evidence="2">Uncharacterized protein</fullName>
    </submittedName>
</protein>